<evidence type="ECO:0000313" key="2">
    <source>
        <dbReference type="EMBL" id="SVS30007.1"/>
    </source>
</evidence>
<accession>A0ABD7NZD2</accession>
<protein>
    <submittedName>
        <fullName evidence="2">DNA relaxase mbeA</fullName>
        <ecNumber evidence="2">5.99.1.2</ecNumber>
    </submittedName>
</protein>
<name>A0ABD7NZD2_KLEPN</name>
<keyword evidence="2" id="KW-0413">Isomerase</keyword>
<comment type="caution">
    <text evidence="2">The sequence shown here is derived from an EMBL/GenBank/DDBJ whole genome shotgun (WGS) entry which is preliminary data.</text>
</comment>
<dbReference type="GO" id="GO:0016853">
    <property type="term" value="F:isomerase activity"/>
    <property type="evidence" value="ECO:0007669"/>
    <property type="project" value="UniProtKB-KW"/>
</dbReference>
<reference evidence="2 3" key="1">
    <citation type="submission" date="2018-08" db="EMBL/GenBank/DDBJ databases">
        <authorList>
            <consortium name="Pathogen Informatics"/>
        </authorList>
    </citation>
    <scope>NUCLEOTIDE SEQUENCE [LARGE SCALE GENOMIC DNA]</scope>
    <source>
        <strain evidence="2 3">EuSCAPE_GR114</strain>
    </source>
</reference>
<sequence>MIHKIIGGKTKLNQRNIKNSISYLLREKKPAEQDLIRVLSGSKEQMLNFNSLIASKDLKTPYVAGVLSFEEENIPEAEKFKIMNDFEAMAFSGVPEEFRPPVLWVEHRDKGRLELNYLTFNSLTTGRSFPVYYDKKDRRLFNDFTEVINYEGGYSSPFDDFTNTQKIRMAEPPGKTLPAEKKALVEGLNNRLCSLILERKITNKADLITYLQEKEGFKINRIAKNTVSIITDLDDTPIRLKGDIYQDGRDFGDYFKEKQAKPERTQAEISEKLSNHKPSYQKGLECRTERNRRVYIDPIIRRQQKEEELNKLTIKEEIKPEADTVAVTIPEVNNYDNKRELAESPATEIFRTIERIRDQQSKINTEQQFINKNTERSRSRIVELGNNTKGNRGRLGFFRDYFDRFSCFINEKLRSVIEFAAEAERKLEEKTEQKQEVRVKKVKVKRRPQLGGRYRKHKEDDELSN</sequence>
<dbReference type="RefSeq" id="WP_117027864.1">
    <property type="nucleotide sequence ID" value="NZ_JBMRHF010000189.1"/>
</dbReference>
<dbReference type="EMBL" id="UIXM01000055">
    <property type="protein sequence ID" value="SVS30007.1"/>
    <property type="molecule type" value="Genomic_DNA"/>
</dbReference>
<proteinExistence type="predicted"/>
<dbReference type="EC" id="5.99.1.2" evidence="2"/>
<evidence type="ECO:0000313" key="3">
    <source>
        <dbReference type="Proteomes" id="UP000259497"/>
    </source>
</evidence>
<dbReference type="AlphaFoldDB" id="A0ABD7NZD2"/>
<keyword evidence="1" id="KW-0175">Coiled coil</keyword>
<evidence type="ECO:0000256" key="1">
    <source>
        <dbReference type="SAM" id="Coils"/>
    </source>
</evidence>
<gene>
    <name evidence="2" type="primary">mbeA</name>
    <name evidence="2" type="ORF">SAMEA3649733_05773</name>
</gene>
<organism evidence="2 3">
    <name type="scientific">Klebsiella pneumoniae</name>
    <dbReference type="NCBI Taxonomy" id="573"/>
    <lineage>
        <taxon>Bacteria</taxon>
        <taxon>Pseudomonadati</taxon>
        <taxon>Pseudomonadota</taxon>
        <taxon>Gammaproteobacteria</taxon>
        <taxon>Enterobacterales</taxon>
        <taxon>Enterobacteriaceae</taxon>
        <taxon>Klebsiella/Raoultella group</taxon>
        <taxon>Klebsiella</taxon>
        <taxon>Klebsiella pneumoniae complex</taxon>
    </lineage>
</organism>
<dbReference type="Proteomes" id="UP000259497">
    <property type="component" value="Unassembled WGS sequence"/>
</dbReference>
<feature type="coiled-coil region" evidence="1">
    <location>
        <begin position="410"/>
        <end position="447"/>
    </location>
</feature>